<keyword evidence="3" id="KW-1185">Reference proteome</keyword>
<gene>
    <name evidence="2" type="ORF">AXW67_32735</name>
</gene>
<evidence type="ECO:0000313" key="2">
    <source>
        <dbReference type="EMBL" id="OAF05964.1"/>
    </source>
</evidence>
<feature type="chain" id="PRO_5008054606" evidence="1">
    <location>
        <begin position="24"/>
        <end position="99"/>
    </location>
</feature>
<evidence type="ECO:0000256" key="1">
    <source>
        <dbReference type="SAM" id="SignalP"/>
    </source>
</evidence>
<comment type="caution">
    <text evidence="2">The sequence shown here is derived from an EMBL/GenBank/DDBJ whole genome shotgun (WGS) entry which is preliminary data.</text>
</comment>
<feature type="signal peptide" evidence="1">
    <location>
        <begin position="1"/>
        <end position="23"/>
    </location>
</feature>
<name>A0A176YH47_9BRAD</name>
<sequence>MKPIIRLTASLALTLGLSLGAAAQGASINGEVKKIDEAAGKITLKHGPAKSLGMDEPMTMVYRVKDPALLKQVKVGDKVTFEAEEAAAGYTVTTMQKAK</sequence>
<protein>
    <submittedName>
        <fullName evidence="2">RND transporter</fullName>
    </submittedName>
</protein>
<accession>A0A176YH47</accession>
<dbReference type="Pfam" id="PF11604">
    <property type="entry name" value="CusF_Ec"/>
    <property type="match status" value="1"/>
</dbReference>
<dbReference type="Gene3D" id="2.40.50.320">
    <property type="entry name" value="Copper binding periplasmic protein CusF"/>
    <property type="match status" value="1"/>
</dbReference>
<evidence type="ECO:0000313" key="3">
    <source>
        <dbReference type="Proteomes" id="UP000077173"/>
    </source>
</evidence>
<dbReference type="AlphaFoldDB" id="A0A176YH47"/>
<proteinExistence type="predicted"/>
<dbReference type="EMBL" id="LSEF01000124">
    <property type="protein sequence ID" value="OAF05964.1"/>
    <property type="molecule type" value="Genomic_DNA"/>
</dbReference>
<keyword evidence="1" id="KW-0732">Signal</keyword>
<dbReference type="InterPro" id="IPR042230">
    <property type="entry name" value="CusF_sf"/>
</dbReference>
<dbReference type="Proteomes" id="UP000077173">
    <property type="component" value="Unassembled WGS sequence"/>
</dbReference>
<dbReference type="InterPro" id="IPR021647">
    <property type="entry name" value="CusF_Ec"/>
</dbReference>
<reference evidence="2 3" key="1">
    <citation type="submission" date="2016-02" db="EMBL/GenBank/DDBJ databases">
        <title>Draft genome sequence of the strain BR 10247T Bradyrhizobium neotropicale isolated from nodules of Centrolobium paraense.</title>
        <authorList>
            <person name="Simoes-Araujo J.L."/>
            <person name="Barauna A.C."/>
            <person name="Silva K."/>
            <person name="Zilli J.E."/>
        </authorList>
    </citation>
    <scope>NUCLEOTIDE SEQUENCE [LARGE SCALE GENOMIC DNA]</scope>
    <source>
        <strain evidence="2 3">BR 10247</strain>
    </source>
</reference>
<dbReference type="RefSeq" id="WP_063682274.1">
    <property type="nucleotide sequence ID" value="NZ_LSEF01000124.1"/>
</dbReference>
<organism evidence="2 3">
    <name type="scientific">Bradyrhizobium neotropicale</name>
    <dbReference type="NCBI Taxonomy" id="1497615"/>
    <lineage>
        <taxon>Bacteria</taxon>
        <taxon>Pseudomonadati</taxon>
        <taxon>Pseudomonadota</taxon>
        <taxon>Alphaproteobacteria</taxon>
        <taxon>Hyphomicrobiales</taxon>
        <taxon>Nitrobacteraceae</taxon>
        <taxon>Bradyrhizobium</taxon>
    </lineage>
</organism>